<accession>A0A6F8VCE3</accession>
<feature type="transmembrane region" description="Helical" evidence="2">
    <location>
        <begin position="12"/>
        <end position="32"/>
    </location>
</feature>
<dbReference type="AlphaFoldDB" id="A0A6F8VCE3"/>
<protein>
    <submittedName>
        <fullName evidence="3">Uncharacterized protein</fullName>
    </submittedName>
</protein>
<keyword evidence="2" id="KW-1133">Transmembrane helix</keyword>
<keyword evidence="2" id="KW-0812">Transmembrane</keyword>
<keyword evidence="4" id="KW-1185">Reference proteome</keyword>
<gene>
    <name evidence="3" type="ORF">SKTS_18860</name>
</gene>
<keyword evidence="2" id="KW-0472">Membrane</keyword>
<proteinExistence type="predicted"/>
<evidence type="ECO:0000313" key="4">
    <source>
        <dbReference type="Proteomes" id="UP000502260"/>
    </source>
</evidence>
<organism evidence="3 4">
    <name type="scientific">Sulfurimicrobium lacus</name>
    <dbReference type="NCBI Taxonomy" id="2715678"/>
    <lineage>
        <taxon>Bacteria</taxon>
        <taxon>Pseudomonadati</taxon>
        <taxon>Pseudomonadota</taxon>
        <taxon>Betaproteobacteria</taxon>
        <taxon>Nitrosomonadales</taxon>
        <taxon>Sulfuricellaceae</taxon>
        <taxon>Sulfurimicrobium</taxon>
    </lineage>
</organism>
<name>A0A6F8VCE3_9PROT</name>
<reference evidence="4" key="1">
    <citation type="submission" date="2020-03" db="EMBL/GenBank/DDBJ databases">
        <title>Complete genome sequence of sulfur-oxidizing bacterium skT11.</title>
        <authorList>
            <person name="Kanda M."/>
            <person name="Kojima H."/>
            <person name="Fukui M."/>
        </authorList>
    </citation>
    <scope>NUCLEOTIDE SEQUENCE [LARGE SCALE GENOMIC DNA]</scope>
    <source>
        <strain evidence="4">skT11</strain>
    </source>
</reference>
<feature type="region of interest" description="Disordered" evidence="1">
    <location>
        <begin position="85"/>
        <end position="104"/>
    </location>
</feature>
<feature type="transmembrane region" description="Helical" evidence="2">
    <location>
        <begin position="38"/>
        <end position="58"/>
    </location>
</feature>
<dbReference type="KEGG" id="slac:SKTS_18860"/>
<feature type="compositionally biased region" description="Polar residues" evidence="1">
    <location>
        <begin position="85"/>
        <end position="95"/>
    </location>
</feature>
<dbReference type="EMBL" id="AP022853">
    <property type="protein sequence ID" value="BCB27000.1"/>
    <property type="molecule type" value="Genomic_DNA"/>
</dbReference>
<evidence type="ECO:0000256" key="1">
    <source>
        <dbReference type="SAM" id="MobiDB-lite"/>
    </source>
</evidence>
<evidence type="ECO:0000256" key="2">
    <source>
        <dbReference type="SAM" id="Phobius"/>
    </source>
</evidence>
<dbReference type="Proteomes" id="UP000502260">
    <property type="component" value="Chromosome"/>
</dbReference>
<sequence length="104" mass="11669">MRNETSNLKRFLALLVFALFVAVSSFALNQLFGVPFEVMQLVTAIGLVIMLISFLIYAKGIGVLKPKRMTSQEQQDRIKLLSELDQLQANDSPASGNKRERSRP</sequence>
<evidence type="ECO:0000313" key="3">
    <source>
        <dbReference type="EMBL" id="BCB27000.1"/>
    </source>
</evidence>